<accession>M1WRV9</accession>
<sequence length="434" mass="46268">MTGFSLKDDIVSIFGVVWSALNRYDSLVLTDPKGAKKMRMSFDRMEWAGSVGDLGTLLPLAFAMIMINGLSATGLFLTIGLMYVLGGMYYRVPVAVQPMKVVAAYAIGQSLSPDVITASGLIVAVFLLFLGATHLVDFVARIVPKTVIRGVQMATGILLLSKGAKMVVGTSDFQVMHGGTEPFLNSQSFMGMPMSLILGILFFLVTLFLLNSRRFPAGLVVVVSGVLVGSLLGAWQELAGVQIGFHLPRFLPFGFPSGGDFSFALLVLVLPQIPMTMGNAVIGNRDLSFEYFGRESRRVTDRALCMSMGLANLFSVMVGGMPVCHGAGGLAAHYRFGARTSGSNMIIGGGFILLALLYGPGAANVLHLLPMGVLGALLFFSGAQLTLAIMDMSSRSDLFVVVLMLAITLISNLAWAFGVGICLYHIIRVGKIKV</sequence>
<protein>
    <submittedName>
        <fullName evidence="2">Sulphate transporter</fullName>
    </submittedName>
</protein>
<dbReference type="PANTHER" id="PTHR31970:SF9">
    <property type="entry name" value="MOLYBDATE TRANSPORTER 2"/>
    <property type="match status" value="1"/>
</dbReference>
<feature type="transmembrane region" description="Helical" evidence="1">
    <location>
        <begin position="189"/>
        <end position="210"/>
    </location>
</feature>
<reference evidence="2 3" key="1">
    <citation type="journal article" date="2013" name="PLoS ONE">
        <title>The first genomic and proteomic characterization of a deep-sea sulfate reducer: insights into the piezophilic lifestyle of Desulfovibrio piezophilus.</title>
        <authorList>
            <person name="Pradel N."/>
            <person name="Ji B."/>
            <person name="Gimenez G."/>
            <person name="Talla E."/>
            <person name="Lenoble P."/>
            <person name="Garel M."/>
            <person name="Tamburini C."/>
            <person name="Fourquet P."/>
            <person name="Lebrun R."/>
            <person name="Bertin P."/>
            <person name="Denis Y."/>
            <person name="Pophillat M."/>
            <person name="Barbe V."/>
            <person name="Ollivier B."/>
            <person name="Dolla A."/>
        </authorList>
    </citation>
    <scope>NUCLEOTIDE SEQUENCE [LARGE SCALE GENOMIC DNA]</scope>
    <source>
        <strain evidence="3">DSM 10523 / SB164P1</strain>
    </source>
</reference>
<feature type="transmembrane region" description="Helical" evidence="1">
    <location>
        <begin position="365"/>
        <end position="387"/>
    </location>
</feature>
<feature type="transmembrane region" description="Helical" evidence="1">
    <location>
        <begin position="261"/>
        <end position="282"/>
    </location>
</feature>
<evidence type="ECO:0000313" key="3">
    <source>
        <dbReference type="Proteomes" id="UP000011724"/>
    </source>
</evidence>
<feature type="transmembrane region" description="Helical" evidence="1">
    <location>
        <begin position="47"/>
        <end position="67"/>
    </location>
</feature>
<evidence type="ECO:0000256" key="1">
    <source>
        <dbReference type="SAM" id="Phobius"/>
    </source>
</evidence>
<dbReference type="EMBL" id="FO203427">
    <property type="protein sequence ID" value="CCH48552.1"/>
    <property type="molecule type" value="Genomic_DNA"/>
</dbReference>
<dbReference type="STRING" id="1322246.BN4_11315"/>
<feature type="transmembrane region" description="Helical" evidence="1">
    <location>
        <begin position="399"/>
        <end position="427"/>
    </location>
</feature>
<gene>
    <name evidence="2" type="ordered locus">BN4_11315</name>
</gene>
<dbReference type="Proteomes" id="UP000011724">
    <property type="component" value="Chromosome"/>
</dbReference>
<feature type="transmembrane region" description="Helical" evidence="1">
    <location>
        <begin position="341"/>
        <end position="358"/>
    </location>
</feature>
<dbReference type="Pfam" id="PF16983">
    <property type="entry name" value="MFS_MOT1"/>
    <property type="match status" value="2"/>
</dbReference>
<proteinExistence type="predicted"/>
<dbReference type="InterPro" id="IPR031563">
    <property type="entry name" value="MOT1/MOT2"/>
</dbReference>
<name>M1WRV9_PSEP2</name>
<organism evidence="2 3">
    <name type="scientific">Pseudodesulfovibrio piezophilus (strain DSM 21447 / JCM 15486 / C1TLV30)</name>
    <name type="common">Desulfovibrio piezophilus</name>
    <dbReference type="NCBI Taxonomy" id="1322246"/>
    <lineage>
        <taxon>Bacteria</taxon>
        <taxon>Pseudomonadati</taxon>
        <taxon>Thermodesulfobacteriota</taxon>
        <taxon>Desulfovibrionia</taxon>
        <taxon>Desulfovibrionales</taxon>
        <taxon>Desulfovibrionaceae</taxon>
    </lineage>
</organism>
<dbReference type="PATRIC" id="fig|879567.3.peg.1367"/>
<dbReference type="HOGENOM" id="CLU_032158_1_0_7"/>
<dbReference type="KEGG" id="dpi:BN4_11315"/>
<keyword evidence="1" id="KW-0812">Transmembrane</keyword>
<keyword evidence="1" id="KW-1133">Transmembrane helix</keyword>
<feature type="transmembrane region" description="Helical" evidence="1">
    <location>
        <begin position="115"/>
        <end position="136"/>
    </location>
</feature>
<feature type="transmembrane region" description="Helical" evidence="1">
    <location>
        <begin position="217"/>
        <end position="235"/>
    </location>
</feature>
<dbReference type="BioCyc" id="DPIE1322246:BN4_RS06580-MONOMER"/>
<dbReference type="GO" id="GO:0015098">
    <property type="term" value="F:molybdate ion transmembrane transporter activity"/>
    <property type="evidence" value="ECO:0007669"/>
    <property type="project" value="InterPro"/>
</dbReference>
<keyword evidence="3" id="KW-1185">Reference proteome</keyword>
<feature type="transmembrane region" description="Helical" evidence="1">
    <location>
        <begin position="303"/>
        <end position="321"/>
    </location>
</feature>
<dbReference type="AlphaFoldDB" id="M1WRV9"/>
<dbReference type="PANTHER" id="PTHR31970">
    <property type="match status" value="1"/>
</dbReference>
<feature type="transmembrane region" description="Helical" evidence="1">
    <location>
        <begin position="73"/>
        <end position="90"/>
    </location>
</feature>
<dbReference type="eggNOG" id="COG0659">
    <property type="taxonomic scope" value="Bacteria"/>
</dbReference>
<reference evidence="3" key="2">
    <citation type="journal article" date="2013" name="Stand. Genomic Sci.">
        <title>Complete genome sequence of Desulfocapsa sulfexigens, a marine deltaproteobacterium specialized in disproportionating inorganic sulfur compounds.</title>
        <authorList>
            <person name="Finster K.W."/>
            <person name="Kjeldsen K.U."/>
            <person name="Kube M."/>
            <person name="Reinhardt R."/>
            <person name="Mussmann M."/>
            <person name="Amann R."/>
            <person name="Schreiber L."/>
        </authorList>
    </citation>
    <scope>NUCLEOTIDE SEQUENCE [LARGE SCALE GENOMIC DNA]</scope>
    <source>
        <strain evidence="3">DSM 10523 / SB164P1</strain>
    </source>
</reference>
<keyword evidence="1" id="KW-0472">Membrane</keyword>
<evidence type="ECO:0000313" key="2">
    <source>
        <dbReference type="EMBL" id="CCH48552.1"/>
    </source>
</evidence>